<feature type="compositionally biased region" description="Low complexity" evidence="8">
    <location>
        <begin position="95"/>
        <end position="116"/>
    </location>
</feature>
<keyword evidence="7" id="KW-0325">Glycoprotein</keyword>
<keyword evidence="4 10" id="KW-0732">Signal</keyword>
<dbReference type="RefSeq" id="XP_034265027.1">
    <property type="nucleotide sequence ID" value="XM_034409136.2"/>
</dbReference>
<dbReference type="PANTHER" id="PTHR11337">
    <property type="entry name" value="MUCIN/PORIMIN"/>
    <property type="match status" value="1"/>
</dbReference>
<proteinExistence type="inferred from homology"/>
<evidence type="ECO:0000256" key="9">
    <source>
        <dbReference type="SAM" id="Phobius"/>
    </source>
</evidence>
<protein>
    <submittedName>
        <fullName evidence="12">Sialomucin core protein 24</fullName>
    </submittedName>
</protein>
<evidence type="ECO:0000256" key="5">
    <source>
        <dbReference type="ARBA" id="ARBA00022989"/>
    </source>
</evidence>
<keyword evidence="11" id="KW-1185">Reference proteome</keyword>
<feature type="region of interest" description="Disordered" evidence="8">
    <location>
        <begin position="95"/>
        <end position="125"/>
    </location>
</feature>
<evidence type="ECO:0000256" key="10">
    <source>
        <dbReference type="SAM" id="SignalP"/>
    </source>
</evidence>
<dbReference type="AlphaFoldDB" id="A0A6P9B1E6"/>
<comment type="subcellular location">
    <subcellularLocation>
        <location evidence="1">Membrane</location>
        <topology evidence="1">Single-pass type I membrane protein</topology>
    </subcellularLocation>
</comment>
<dbReference type="OrthoDB" id="6160056at2759"/>
<evidence type="ECO:0000256" key="1">
    <source>
        <dbReference type="ARBA" id="ARBA00004479"/>
    </source>
</evidence>
<evidence type="ECO:0000256" key="8">
    <source>
        <dbReference type="SAM" id="MobiDB-lite"/>
    </source>
</evidence>
<evidence type="ECO:0000256" key="3">
    <source>
        <dbReference type="ARBA" id="ARBA00022692"/>
    </source>
</evidence>
<feature type="signal peptide" evidence="10">
    <location>
        <begin position="1"/>
        <end position="33"/>
    </location>
</feature>
<evidence type="ECO:0000256" key="6">
    <source>
        <dbReference type="ARBA" id="ARBA00023136"/>
    </source>
</evidence>
<dbReference type="PANTHER" id="PTHR11337:SF8">
    <property type="entry name" value="VISGUN, ISOFORM E"/>
    <property type="match status" value="1"/>
</dbReference>
<dbReference type="Proteomes" id="UP001652622">
    <property type="component" value="Unplaced"/>
</dbReference>
<evidence type="ECO:0000313" key="12">
    <source>
        <dbReference type="RefSeq" id="XP_034265027.1"/>
    </source>
</evidence>
<dbReference type="GeneID" id="117660840"/>
<sequence length="198" mass="21073">MSRYSRQRYFWDTLACSLLLTVLASCLIPQSKADVEEVGCERHTNCTSCIAIESSQLNCTWFQCTEKTPSQCTNSTTTLPGCVAVSENGTCADLSPSTTASKTTTASNSTTVTSPTGSTINSTSTGKPILNSTTIATTVITAKTGTSALIPTTKPSHHKASFDAASFIGGIVLVLGLQAVIFFLYKFCKSKEQNYHTL</sequence>
<feature type="chain" id="PRO_5027695990" evidence="10">
    <location>
        <begin position="34"/>
        <end position="198"/>
    </location>
</feature>
<dbReference type="PROSITE" id="PS51257">
    <property type="entry name" value="PROKAR_LIPOPROTEIN"/>
    <property type="match status" value="1"/>
</dbReference>
<keyword evidence="5 9" id="KW-1133">Transmembrane helix</keyword>
<name>A0A6P9B1E6_PANGU</name>
<dbReference type="KEGG" id="pgut:117660840"/>
<organism evidence="11 12">
    <name type="scientific">Pantherophis guttatus</name>
    <name type="common">Corn snake</name>
    <name type="synonym">Elaphe guttata</name>
    <dbReference type="NCBI Taxonomy" id="94885"/>
    <lineage>
        <taxon>Eukaryota</taxon>
        <taxon>Metazoa</taxon>
        <taxon>Chordata</taxon>
        <taxon>Craniata</taxon>
        <taxon>Vertebrata</taxon>
        <taxon>Euteleostomi</taxon>
        <taxon>Lepidosauria</taxon>
        <taxon>Squamata</taxon>
        <taxon>Bifurcata</taxon>
        <taxon>Unidentata</taxon>
        <taxon>Episquamata</taxon>
        <taxon>Toxicofera</taxon>
        <taxon>Serpentes</taxon>
        <taxon>Colubroidea</taxon>
        <taxon>Colubridae</taxon>
        <taxon>Colubrinae</taxon>
        <taxon>Pantherophis</taxon>
    </lineage>
</organism>
<keyword evidence="6 9" id="KW-0472">Membrane</keyword>
<evidence type="ECO:0000256" key="2">
    <source>
        <dbReference type="ARBA" id="ARBA00005341"/>
    </source>
</evidence>
<dbReference type="Pfam" id="PF05283">
    <property type="entry name" value="MGC-24"/>
    <property type="match status" value="1"/>
</dbReference>
<dbReference type="GO" id="GO:0016020">
    <property type="term" value="C:membrane"/>
    <property type="evidence" value="ECO:0007669"/>
    <property type="project" value="UniProtKB-SubCell"/>
</dbReference>
<dbReference type="GO" id="GO:0031410">
    <property type="term" value="C:cytoplasmic vesicle"/>
    <property type="evidence" value="ECO:0007669"/>
    <property type="project" value="TreeGrafter"/>
</dbReference>
<evidence type="ECO:0000256" key="7">
    <source>
        <dbReference type="ARBA" id="ARBA00023180"/>
    </source>
</evidence>
<accession>A0A6P9B1E6</accession>
<gene>
    <name evidence="12" type="primary">CD164</name>
</gene>
<evidence type="ECO:0000313" key="11">
    <source>
        <dbReference type="Proteomes" id="UP001652622"/>
    </source>
</evidence>
<dbReference type="CTD" id="8763"/>
<dbReference type="InterPro" id="IPR007947">
    <property type="entry name" value="CD164_MGC24"/>
</dbReference>
<evidence type="ECO:0000256" key="4">
    <source>
        <dbReference type="ARBA" id="ARBA00022729"/>
    </source>
</evidence>
<dbReference type="InParanoid" id="A0A6P9B1E6"/>
<comment type="similarity">
    <text evidence="2">Belongs to the CD164 family.</text>
</comment>
<keyword evidence="3 9" id="KW-0812">Transmembrane</keyword>
<feature type="transmembrane region" description="Helical" evidence="9">
    <location>
        <begin position="164"/>
        <end position="185"/>
    </location>
</feature>
<reference evidence="12" key="1">
    <citation type="submission" date="2025-08" db="UniProtKB">
        <authorList>
            <consortium name="RefSeq"/>
        </authorList>
    </citation>
    <scope>IDENTIFICATION</scope>
    <source>
        <tissue evidence="12">Blood</tissue>
    </source>
</reference>
<dbReference type="OMA" id="CFWMECK"/>